<evidence type="ECO:0000256" key="1">
    <source>
        <dbReference type="SAM" id="MobiDB-lite"/>
    </source>
</evidence>
<feature type="region of interest" description="Disordered" evidence="1">
    <location>
        <begin position="468"/>
        <end position="487"/>
    </location>
</feature>
<sequence>MPSSNSSLLPRREKKLTAPFLSASSSSSCSSESSSPPPIPFKPGHLRSISSQVRVQNRIVQAVQIRQLSPDSLRPPLSACALPAFQHGDQPTIRAPHRRPTRESANELHKIMQTGLLIPVHPHSGPLVDSKLHVESLQDVEKTMTWRHNPPERLGLAVEHHKPYGSSYQTDDHGSHEQTPTAFTPLSIPQQAVGLYSFTPDPFDPSDASSKQQEDDSEKVTPEVAFQAGELLEIWVPDIGGGWSLGKNLSKSRSILSPSLMTNDCSLGLIPIGWYKVRFVLSVKRRRIGGSCSAINTGFLFCEIHRLSLMSLRIPLAVISNQNRQLLAGDSSLIFHQKPKPSRFPRLNARRVKIPLSISGPIRKSPKALQKLEKAGASRRNRAPGSVKQTLYSNTNVSERATGSSRNSGRFLSSPMMNASVAVNKEFDANGVHFEYPSRGIACSVTASDAMYAARQAADRHANETLALSGGKSIGTPRALSSSSSSWNPFLRNRPPNRCHSSIAHSYMLGVEQDSTASSQEEVPDHPCTERYEIRTGPAWKDTAPRFTVQAHVLYTLTSTFITGENNPADLRPTTLQVSVARRYSHFELLATGLHSLYGEFVPDDINFVESRRGALERYLFRLTRHPVLRYCPRLTCFLGCEDVEDFEGEARTWGGPTHAADSSHQSSTAGQSATSSSFFSKVFHPDYNVDEAEAAVLMEAYNHHTHSLEGAKGMIEVERNLANLRLSIHGLLPPFFCSSTASCLADMSQNMQKLSASIQRLCVGLPVPHKPSMSLDRQRKSGGDGVVSNETKDGHEKGQRIGYLQEEEGSVRDLRRDRWSASQQAKESDGAMCWKEDCTGRLVVSIPLNDSFIGLTRYCLCRSSFFFWLDCLAINQALQVLGHSLAAVSASYSSCESATLVPVEALARELSFPHKNRKVCVFSRPGTGLPCLDHHQQHFESRKETVLNVVLSELERHHHERNQDLSSLVNGFLDAQIQLHESACWELKEARKAVAESWGSELEGMGPDGIQDDEVVVGGGEGRSNKSQYTENSFRTARSQLADQRVPSHAMDGAPAQPPSLAGVAASSNKCVLDWIRHSASPLPATTSPLPLSSFSHVSRRPPTGFHAHSESVASSAFHSVFRKPLSAAFSSFVELSSDYIS</sequence>
<dbReference type="GO" id="GO:0097320">
    <property type="term" value="P:plasma membrane tubulation"/>
    <property type="evidence" value="ECO:0007669"/>
    <property type="project" value="TreeGrafter"/>
</dbReference>
<dbReference type="GO" id="GO:0016197">
    <property type="term" value="P:endosomal transport"/>
    <property type="evidence" value="ECO:0007669"/>
    <property type="project" value="TreeGrafter"/>
</dbReference>
<dbReference type="GO" id="GO:0035091">
    <property type="term" value="F:phosphatidylinositol binding"/>
    <property type="evidence" value="ECO:0007669"/>
    <property type="project" value="InterPro"/>
</dbReference>
<feature type="region of interest" description="Disordered" evidence="1">
    <location>
        <begin position="1"/>
        <end position="44"/>
    </location>
</feature>
<dbReference type="SUPFAM" id="SSF64268">
    <property type="entry name" value="PX domain"/>
    <property type="match status" value="1"/>
</dbReference>
<keyword evidence="4" id="KW-1185">Reference proteome</keyword>
<dbReference type="STRING" id="27349.A0A0L6V3W5"/>
<dbReference type="Gene3D" id="1.20.1270.60">
    <property type="entry name" value="Arfaptin homology (AH) domain/BAR domain"/>
    <property type="match status" value="1"/>
</dbReference>
<accession>A0A0L6V3W5</accession>
<evidence type="ECO:0000313" key="3">
    <source>
        <dbReference type="EMBL" id="KNZ54830.1"/>
    </source>
</evidence>
<dbReference type="Proteomes" id="UP000037035">
    <property type="component" value="Unassembled WGS sequence"/>
</dbReference>
<dbReference type="InterPro" id="IPR036871">
    <property type="entry name" value="PX_dom_sf"/>
</dbReference>
<reference evidence="3 4" key="1">
    <citation type="submission" date="2015-08" db="EMBL/GenBank/DDBJ databases">
        <title>Next Generation Sequencing and Analysis of the Genome of Puccinia sorghi L Schw, the Causal Agent of Maize Common Rust.</title>
        <authorList>
            <person name="Rochi L."/>
            <person name="Burguener G."/>
            <person name="Darino M."/>
            <person name="Turjanski A."/>
            <person name="Kreff E."/>
            <person name="Dieguez M.J."/>
            <person name="Sacco F."/>
        </authorList>
    </citation>
    <scope>NUCLEOTIDE SEQUENCE [LARGE SCALE GENOMIC DNA]</scope>
    <source>
        <strain evidence="3 4">RO10H11247</strain>
    </source>
</reference>
<gene>
    <name evidence="3" type="ORF">VP01_283g1</name>
</gene>
<dbReference type="OrthoDB" id="10254720at2759"/>
<dbReference type="GO" id="GO:0006897">
    <property type="term" value="P:endocytosis"/>
    <property type="evidence" value="ECO:0007669"/>
    <property type="project" value="TreeGrafter"/>
</dbReference>
<dbReference type="GO" id="GO:0005886">
    <property type="term" value="C:plasma membrane"/>
    <property type="evidence" value="ECO:0007669"/>
    <property type="project" value="TreeGrafter"/>
</dbReference>
<dbReference type="InterPro" id="IPR001683">
    <property type="entry name" value="PX_dom"/>
</dbReference>
<evidence type="ECO:0000313" key="4">
    <source>
        <dbReference type="Proteomes" id="UP000037035"/>
    </source>
</evidence>
<dbReference type="VEuPathDB" id="FungiDB:VP01_283g1"/>
<feature type="region of interest" description="Disordered" evidence="1">
    <location>
        <begin position="163"/>
        <end position="182"/>
    </location>
</feature>
<feature type="compositionally biased region" description="Low complexity" evidence="1">
    <location>
        <begin position="22"/>
        <end position="34"/>
    </location>
</feature>
<proteinExistence type="predicted"/>
<comment type="caution">
    <text evidence="3">The sequence shown here is derived from an EMBL/GenBank/DDBJ whole genome shotgun (WGS) entry which is preliminary data.</text>
</comment>
<dbReference type="InterPro" id="IPR027267">
    <property type="entry name" value="AH/BAR_dom_sf"/>
</dbReference>
<name>A0A0L6V3W5_9BASI</name>
<dbReference type="Pfam" id="PF00787">
    <property type="entry name" value="PX"/>
    <property type="match status" value="1"/>
</dbReference>
<dbReference type="PANTHER" id="PTHR45827:SF1">
    <property type="entry name" value="SORTING NEXIN"/>
    <property type="match status" value="1"/>
</dbReference>
<dbReference type="Gene3D" id="3.30.1520.10">
    <property type="entry name" value="Phox-like domain"/>
    <property type="match status" value="1"/>
</dbReference>
<dbReference type="AlphaFoldDB" id="A0A0L6V3W5"/>
<feature type="domain" description="PX" evidence="2">
    <location>
        <begin position="578"/>
        <end position="640"/>
    </location>
</feature>
<evidence type="ECO:0000259" key="2">
    <source>
        <dbReference type="Pfam" id="PF00787"/>
    </source>
</evidence>
<feature type="region of interest" description="Disordered" evidence="1">
    <location>
        <begin position="770"/>
        <end position="799"/>
    </location>
</feature>
<dbReference type="GO" id="GO:0031410">
    <property type="term" value="C:cytoplasmic vesicle"/>
    <property type="evidence" value="ECO:0007669"/>
    <property type="project" value="TreeGrafter"/>
</dbReference>
<dbReference type="EMBL" id="LAVV01007768">
    <property type="protein sequence ID" value="KNZ54830.1"/>
    <property type="molecule type" value="Genomic_DNA"/>
</dbReference>
<organism evidence="3 4">
    <name type="scientific">Puccinia sorghi</name>
    <dbReference type="NCBI Taxonomy" id="27349"/>
    <lineage>
        <taxon>Eukaryota</taxon>
        <taxon>Fungi</taxon>
        <taxon>Dikarya</taxon>
        <taxon>Basidiomycota</taxon>
        <taxon>Pucciniomycotina</taxon>
        <taxon>Pucciniomycetes</taxon>
        <taxon>Pucciniales</taxon>
        <taxon>Pucciniaceae</taxon>
        <taxon>Puccinia</taxon>
    </lineage>
</organism>
<protein>
    <recommendedName>
        <fullName evidence="2">PX domain-containing protein</fullName>
    </recommendedName>
</protein>
<dbReference type="PANTHER" id="PTHR45827">
    <property type="entry name" value="SORTING NEXIN"/>
    <property type="match status" value="1"/>
</dbReference>